<dbReference type="EMBL" id="AABL01000912">
    <property type="protein sequence ID" value="EAA22755.1"/>
    <property type="molecule type" value="Genomic_DNA"/>
</dbReference>
<keyword evidence="2" id="KW-1185">Reference proteome</keyword>
<evidence type="ECO:0000313" key="2">
    <source>
        <dbReference type="Proteomes" id="UP000008553"/>
    </source>
</evidence>
<evidence type="ECO:0000313" key="1">
    <source>
        <dbReference type="EMBL" id="EAA22755.1"/>
    </source>
</evidence>
<proteinExistence type="predicted"/>
<protein>
    <recommendedName>
        <fullName evidence="3">Fam-a protein</fullName>
    </recommendedName>
</protein>
<dbReference type="SUPFAM" id="SSF55961">
    <property type="entry name" value="Bet v1-like"/>
    <property type="match status" value="1"/>
</dbReference>
<dbReference type="KEGG" id="pyo:PY17X_1102100"/>
<accession>Q7RJQ7</accession>
<dbReference type="NCBIfam" id="TIGR01599">
    <property type="entry name" value="PYST-A"/>
    <property type="match status" value="1"/>
</dbReference>
<dbReference type="InterPro" id="IPR006486">
    <property type="entry name" value="PYST_A"/>
</dbReference>
<gene>
    <name evidence="1" type="ORF">PY03201</name>
</gene>
<comment type="caution">
    <text evidence="1">The sequence shown here is derived from an EMBL/GenBank/DDBJ whole genome shotgun (WGS) entry which is preliminary data.</text>
</comment>
<dbReference type="PaxDb" id="73239-Q7RJQ7"/>
<dbReference type="AlphaFoldDB" id="Q7RJQ7"/>
<dbReference type="InParanoid" id="Q7RJQ7"/>
<organism evidence="1 2">
    <name type="scientific">Plasmodium yoelii yoelii</name>
    <dbReference type="NCBI Taxonomy" id="73239"/>
    <lineage>
        <taxon>Eukaryota</taxon>
        <taxon>Sar</taxon>
        <taxon>Alveolata</taxon>
        <taxon>Apicomplexa</taxon>
        <taxon>Aconoidasida</taxon>
        <taxon>Haemosporida</taxon>
        <taxon>Plasmodiidae</taxon>
        <taxon>Plasmodium</taxon>
        <taxon>Plasmodium (Vinckeia)</taxon>
    </lineage>
</organism>
<reference evidence="1 2" key="1">
    <citation type="journal article" date="2002" name="Nature">
        <title>Genome sequence and comparative analysis of the model rodent malaria parasite Plasmodium yoelii yoelii.</title>
        <authorList>
            <person name="Carlton J.M."/>
            <person name="Angiuoli S.V."/>
            <person name="Suh B.B."/>
            <person name="Kooij T.W."/>
            <person name="Pertea M."/>
            <person name="Silva J.C."/>
            <person name="Ermolaeva M.D."/>
            <person name="Allen J.E."/>
            <person name="Selengut J.D."/>
            <person name="Koo H.L."/>
            <person name="Peterson J.D."/>
            <person name="Pop M."/>
            <person name="Kosack D.S."/>
            <person name="Shumway M.F."/>
            <person name="Bidwell S.L."/>
            <person name="Shallom S.J."/>
            <person name="van Aken S.E."/>
            <person name="Riedmuller S.B."/>
            <person name="Feldblyum T.V."/>
            <person name="Cho J.K."/>
            <person name="Quackenbush J."/>
            <person name="Sedegah M."/>
            <person name="Shoaibi A."/>
            <person name="Cummings L.M."/>
            <person name="Florens L."/>
            <person name="Yates J.R."/>
            <person name="Raine J.D."/>
            <person name="Sinden R.E."/>
            <person name="Harris M.A."/>
            <person name="Cunningham D.A."/>
            <person name="Preiser P.R."/>
            <person name="Bergman L.W."/>
            <person name="Vaidya A.B."/>
            <person name="van Lin L.H."/>
            <person name="Janse C.J."/>
            <person name="Waters A.P."/>
            <person name="Smith H.O."/>
            <person name="White O.R."/>
            <person name="Salzberg S.L."/>
            <person name="Venter J.C."/>
            <person name="Fraser C.M."/>
            <person name="Hoffman S.L."/>
            <person name="Gardner M.J."/>
            <person name="Carucci D.J."/>
        </authorList>
    </citation>
    <scope>NUCLEOTIDE SEQUENCE [LARGE SCALE GENOMIC DNA]</scope>
    <source>
        <strain evidence="1 2">17XNL</strain>
    </source>
</reference>
<name>Q7RJQ7_PLAYO</name>
<evidence type="ECO:0008006" key="3">
    <source>
        <dbReference type="Google" id="ProtNLM"/>
    </source>
</evidence>
<sequence>MCLLLLYIRMDIHVFVFDNTSTNSTLIWHMNNKAFASEYDPNNVPSTSASNCSGEKCKEINPLLCTDPEETKNASELMNEAIMLLQYHATSIEDYSLLHKHDDGSSEYIKKHGNADIHKFIHKMPNPDSYDSIINILFNYDCTHKIGTSTVKEKVVREYTPNLVMVQQRYKNRDLSFQGYYYALSKKDQISNDTTVIALASANINDHNKADKKIYKNEILESANSFKTDIDSEEDIRKGKLKKMFVNLSGCLIIKKLNYIDIIHISSMNVNPIHSPNERIKKSIAKKLETFINLRYIFSQK</sequence>
<dbReference type="Proteomes" id="UP000008553">
    <property type="component" value="Unassembled WGS sequence"/>
</dbReference>